<evidence type="ECO:0000313" key="2">
    <source>
        <dbReference type="EMBL" id="KZC05025.1"/>
    </source>
</evidence>
<evidence type="ECO:0000313" key="3">
    <source>
        <dbReference type="Proteomes" id="UP000076502"/>
    </source>
</evidence>
<gene>
    <name evidence="2" type="ORF">WN55_04845</name>
</gene>
<name>A0A154NZC3_DUFNO</name>
<accession>A0A154NZC3</accession>
<dbReference type="InterPro" id="IPR012337">
    <property type="entry name" value="RNaseH-like_sf"/>
</dbReference>
<proteinExistence type="predicted"/>
<dbReference type="GO" id="GO:0003676">
    <property type="term" value="F:nucleic acid binding"/>
    <property type="evidence" value="ECO:0007669"/>
    <property type="project" value="InterPro"/>
</dbReference>
<keyword evidence="3" id="KW-1185">Reference proteome</keyword>
<dbReference type="PROSITE" id="PS50994">
    <property type="entry name" value="INTEGRASE"/>
    <property type="match status" value="1"/>
</dbReference>
<organism evidence="2 3">
    <name type="scientific">Dufourea novaeangliae</name>
    <name type="common">Sweat bee</name>
    <dbReference type="NCBI Taxonomy" id="178035"/>
    <lineage>
        <taxon>Eukaryota</taxon>
        <taxon>Metazoa</taxon>
        <taxon>Ecdysozoa</taxon>
        <taxon>Arthropoda</taxon>
        <taxon>Hexapoda</taxon>
        <taxon>Insecta</taxon>
        <taxon>Pterygota</taxon>
        <taxon>Neoptera</taxon>
        <taxon>Endopterygota</taxon>
        <taxon>Hymenoptera</taxon>
        <taxon>Apocrita</taxon>
        <taxon>Aculeata</taxon>
        <taxon>Apoidea</taxon>
        <taxon>Anthophila</taxon>
        <taxon>Halictidae</taxon>
        <taxon>Rophitinae</taxon>
        <taxon>Dufourea</taxon>
    </lineage>
</organism>
<dbReference type="PANTHER" id="PTHR42648">
    <property type="entry name" value="TRANSPOSASE, PUTATIVE-RELATED"/>
    <property type="match status" value="1"/>
</dbReference>
<sequence length="80" mass="9224">MEYVNEVQNLTGKLIKKQRCDNGEEYLNANIYHFTREKGICISACPPYVHELNGTAKTYNRTIIDMARCPLAEAKVDRRC</sequence>
<dbReference type="InterPro" id="IPR001584">
    <property type="entry name" value="Integrase_cat-core"/>
</dbReference>
<dbReference type="InterPro" id="IPR036397">
    <property type="entry name" value="RNaseH_sf"/>
</dbReference>
<dbReference type="STRING" id="178035.A0A154NZC3"/>
<protein>
    <recommendedName>
        <fullName evidence="1">Integrase catalytic domain-containing protein</fullName>
    </recommendedName>
</protein>
<dbReference type="InterPro" id="IPR039537">
    <property type="entry name" value="Retrotran_Ty1/copia-like"/>
</dbReference>
<dbReference type="AlphaFoldDB" id="A0A154NZC3"/>
<dbReference type="Proteomes" id="UP000076502">
    <property type="component" value="Unassembled WGS sequence"/>
</dbReference>
<feature type="domain" description="Integrase catalytic" evidence="1">
    <location>
        <begin position="1"/>
        <end position="80"/>
    </location>
</feature>
<reference evidence="2 3" key="1">
    <citation type="submission" date="2015-07" db="EMBL/GenBank/DDBJ databases">
        <title>The genome of Dufourea novaeangliae.</title>
        <authorList>
            <person name="Pan H."/>
            <person name="Kapheim K."/>
        </authorList>
    </citation>
    <scope>NUCLEOTIDE SEQUENCE [LARGE SCALE GENOMIC DNA]</scope>
    <source>
        <strain evidence="2">0120121106</strain>
        <tissue evidence="2">Whole body</tissue>
    </source>
</reference>
<dbReference type="Gene3D" id="3.30.420.10">
    <property type="entry name" value="Ribonuclease H-like superfamily/Ribonuclease H"/>
    <property type="match status" value="1"/>
</dbReference>
<dbReference type="EMBL" id="KQ434785">
    <property type="protein sequence ID" value="KZC05025.1"/>
    <property type="molecule type" value="Genomic_DNA"/>
</dbReference>
<dbReference type="GO" id="GO:0015074">
    <property type="term" value="P:DNA integration"/>
    <property type="evidence" value="ECO:0007669"/>
    <property type="project" value="InterPro"/>
</dbReference>
<evidence type="ECO:0000259" key="1">
    <source>
        <dbReference type="PROSITE" id="PS50994"/>
    </source>
</evidence>
<dbReference type="PANTHER" id="PTHR42648:SF28">
    <property type="entry name" value="TRANSPOSON-ENCODED PROTEIN WITH RIBONUCLEASE H-LIKE AND RETROVIRUS ZINC FINGER-LIKE DOMAINS"/>
    <property type="match status" value="1"/>
</dbReference>
<dbReference type="SUPFAM" id="SSF53098">
    <property type="entry name" value="Ribonuclease H-like"/>
    <property type="match status" value="1"/>
</dbReference>